<protein>
    <submittedName>
        <fullName evidence="3">Chemotaxis regulator protein</fullName>
    </submittedName>
</protein>
<keyword evidence="1" id="KW-0597">Phosphoprotein</keyword>
<dbReference type="PANTHER" id="PTHR43228:SF1">
    <property type="entry name" value="TWO-COMPONENT RESPONSE REGULATOR ARR22"/>
    <property type="match status" value="1"/>
</dbReference>
<reference evidence="3 4" key="1">
    <citation type="journal article" date="2013" name="Genome Announc.">
        <title>Draft Genome Sequence of an Alphaproteobacterium, Caenispirillum salinarum AK4(T), Isolated from a Solar Saltern.</title>
        <authorList>
            <person name="Khatri I."/>
            <person name="Singh A."/>
            <person name="Korpole S."/>
            <person name="Pinnaka A.K."/>
            <person name="Subramanian S."/>
        </authorList>
    </citation>
    <scope>NUCLEOTIDE SEQUENCE [LARGE SCALE GENOMIC DNA]</scope>
    <source>
        <strain evidence="3 4">AK4</strain>
    </source>
</reference>
<dbReference type="InterPro" id="IPR011006">
    <property type="entry name" value="CheY-like_superfamily"/>
</dbReference>
<evidence type="ECO:0000313" key="4">
    <source>
        <dbReference type="Proteomes" id="UP000009881"/>
    </source>
</evidence>
<dbReference type="RefSeq" id="WP_009542599.1">
    <property type="nucleotide sequence ID" value="NZ_ANHY01000025.1"/>
</dbReference>
<dbReference type="SUPFAM" id="SSF52172">
    <property type="entry name" value="CheY-like"/>
    <property type="match status" value="1"/>
</dbReference>
<evidence type="ECO:0000256" key="1">
    <source>
        <dbReference type="PROSITE-ProRule" id="PRU00169"/>
    </source>
</evidence>
<dbReference type="AlphaFoldDB" id="K9GL28"/>
<proteinExistence type="predicted"/>
<dbReference type="InterPro" id="IPR052048">
    <property type="entry name" value="ST_Response_Regulator"/>
</dbReference>
<organism evidence="3 4">
    <name type="scientific">Caenispirillum salinarum AK4</name>
    <dbReference type="NCBI Taxonomy" id="1238182"/>
    <lineage>
        <taxon>Bacteria</taxon>
        <taxon>Pseudomonadati</taxon>
        <taxon>Pseudomonadota</taxon>
        <taxon>Alphaproteobacteria</taxon>
        <taxon>Rhodospirillales</taxon>
        <taxon>Novispirillaceae</taxon>
        <taxon>Caenispirillum</taxon>
    </lineage>
</organism>
<dbReference type="OrthoDB" id="9800897at2"/>
<dbReference type="Pfam" id="PF00072">
    <property type="entry name" value="Response_reg"/>
    <property type="match status" value="1"/>
</dbReference>
<dbReference type="Gene3D" id="3.40.50.2300">
    <property type="match status" value="1"/>
</dbReference>
<dbReference type="PANTHER" id="PTHR43228">
    <property type="entry name" value="TWO-COMPONENT RESPONSE REGULATOR"/>
    <property type="match status" value="1"/>
</dbReference>
<comment type="caution">
    <text evidence="3">The sequence shown here is derived from an EMBL/GenBank/DDBJ whole genome shotgun (WGS) entry which is preliminary data.</text>
</comment>
<dbReference type="GO" id="GO:0000160">
    <property type="term" value="P:phosphorelay signal transduction system"/>
    <property type="evidence" value="ECO:0007669"/>
    <property type="project" value="InterPro"/>
</dbReference>
<evidence type="ECO:0000313" key="3">
    <source>
        <dbReference type="EMBL" id="EKV26695.1"/>
    </source>
</evidence>
<keyword evidence="4" id="KW-1185">Reference proteome</keyword>
<dbReference type="InterPro" id="IPR001789">
    <property type="entry name" value="Sig_transdc_resp-reg_receiver"/>
</dbReference>
<dbReference type="EMBL" id="ANHY01000025">
    <property type="protein sequence ID" value="EKV26695.1"/>
    <property type="molecule type" value="Genomic_DNA"/>
</dbReference>
<accession>K9GL28</accession>
<dbReference type="eggNOG" id="COG0745">
    <property type="taxonomic scope" value="Bacteria"/>
</dbReference>
<evidence type="ECO:0000259" key="2">
    <source>
        <dbReference type="PROSITE" id="PS50110"/>
    </source>
</evidence>
<dbReference type="Proteomes" id="UP000009881">
    <property type="component" value="Unassembled WGS sequence"/>
</dbReference>
<dbReference type="PATRIC" id="fig|1238182.3.peg.4158"/>
<dbReference type="STRING" id="1238182.C882_2204"/>
<sequence>MAVDKNMKVLIVDDYKTMLRIIRNLLRQLGFTNIDEATDGSAALQLLRANGAGGPQGYGLVISDWNMEPMTGLQLLREVRADAKLKGVPFIMVTAESKSENVIAAKEAGVSNYIVKPFNAETLKSKMVSVLGDF</sequence>
<gene>
    <name evidence="3" type="ORF">C882_2204</name>
</gene>
<feature type="domain" description="Response regulatory" evidence="2">
    <location>
        <begin position="8"/>
        <end position="131"/>
    </location>
</feature>
<dbReference type="SMART" id="SM00448">
    <property type="entry name" value="REC"/>
    <property type="match status" value="1"/>
</dbReference>
<name>K9GL28_9PROT</name>
<feature type="modified residue" description="4-aspartylphosphate" evidence="1">
    <location>
        <position position="64"/>
    </location>
</feature>
<dbReference type="PROSITE" id="PS50110">
    <property type="entry name" value="RESPONSE_REGULATORY"/>
    <property type="match status" value="1"/>
</dbReference>